<feature type="transmembrane region" description="Helical" evidence="9">
    <location>
        <begin position="91"/>
        <end position="113"/>
    </location>
</feature>
<reference evidence="11 12" key="1">
    <citation type="submission" date="2024-03" db="EMBL/GenBank/DDBJ databases">
        <title>Sulfurimonas sp. HSL3-1.</title>
        <authorList>
            <person name="Wang S."/>
        </authorList>
    </citation>
    <scope>NUCLEOTIDE SEQUENCE [LARGE SCALE GENOMIC DNA]</scope>
    <source>
        <strain evidence="11 12">HSL3-1</strain>
    </source>
</reference>
<keyword evidence="7 9" id="KW-0472">Membrane</keyword>
<name>A0ABZ3HCY2_9BACT</name>
<evidence type="ECO:0000256" key="8">
    <source>
        <dbReference type="ARBA" id="ARBA00038436"/>
    </source>
</evidence>
<evidence type="ECO:0000256" key="6">
    <source>
        <dbReference type="ARBA" id="ARBA00022989"/>
    </source>
</evidence>
<dbReference type="RefSeq" id="WP_345971033.1">
    <property type="nucleotide sequence ID" value="NZ_CP147920.1"/>
</dbReference>
<gene>
    <name evidence="11" type="ORF">WCY31_04290</name>
</gene>
<keyword evidence="12" id="KW-1185">Reference proteome</keyword>
<sequence>MTESRKFGLIRQLISIVGALSAAVLGALVLLIVFDATRRYLFHEGSVALQELEWHLFDVVIMLGVAYAMHRGAHVRVDIFYDRFSERTKQVVNVVTMLFFVLPVSALILYVSFDFVLMSFAQMEASSDPGGLPYRFVVKALIPLAFALLILQAIRELAEAWHALKESM</sequence>
<dbReference type="InterPro" id="IPR007387">
    <property type="entry name" value="TRAP_DctQ"/>
</dbReference>
<feature type="domain" description="Tripartite ATP-independent periplasmic transporters DctQ component" evidence="10">
    <location>
        <begin position="28"/>
        <end position="161"/>
    </location>
</feature>
<evidence type="ECO:0000313" key="12">
    <source>
        <dbReference type="Proteomes" id="UP001447842"/>
    </source>
</evidence>
<feature type="transmembrane region" description="Helical" evidence="9">
    <location>
        <begin position="133"/>
        <end position="151"/>
    </location>
</feature>
<proteinExistence type="inferred from homology"/>
<evidence type="ECO:0000256" key="9">
    <source>
        <dbReference type="SAM" id="Phobius"/>
    </source>
</evidence>
<dbReference type="PANTHER" id="PTHR35011:SF4">
    <property type="entry name" value="SLL1102 PROTEIN"/>
    <property type="match status" value="1"/>
</dbReference>
<keyword evidence="2" id="KW-0813">Transport</keyword>
<evidence type="ECO:0000259" key="10">
    <source>
        <dbReference type="Pfam" id="PF04290"/>
    </source>
</evidence>
<protein>
    <submittedName>
        <fullName evidence="11">TRAP transporter small permease subunit</fullName>
    </submittedName>
</protein>
<dbReference type="EMBL" id="CP147920">
    <property type="protein sequence ID" value="XAU15928.1"/>
    <property type="molecule type" value="Genomic_DNA"/>
</dbReference>
<feature type="transmembrane region" description="Helical" evidence="9">
    <location>
        <begin position="12"/>
        <end position="34"/>
    </location>
</feature>
<feature type="transmembrane region" description="Helical" evidence="9">
    <location>
        <begin position="54"/>
        <end position="70"/>
    </location>
</feature>
<evidence type="ECO:0000256" key="4">
    <source>
        <dbReference type="ARBA" id="ARBA00022519"/>
    </source>
</evidence>
<keyword evidence="4" id="KW-0997">Cell inner membrane</keyword>
<keyword evidence="6 9" id="KW-1133">Transmembrane helix</keyword>
<evidence type="ECO:0000256" key="7">
    <source>
        <dbReference type="ARBA" id="ARBA00023136"/>
    </source>
</evidence>
<comment type="similarity">
    <text evidence="8">Belongs to the TRAP transporter small permease family.</text>
</comment>
<comment type="subcellular location">
    <subcellularLocation>
        <location evidence="1">Cell inner membrane</location>
        <topology evidence="1">Multi-pass membrane protein</topology>
    </subcellularLocation>
</comment>
<evidence type="ECO:0000256" key="1">
    <source>
        <dbReference type="ARBA" id="ARBA00004429"/>
    </source>
</evidence>
<keyword evidence="3" id="KW-1003">Cell membrane</keyword>
<evidence type="ECO:0000256" key="2">
    <source>
        <dbReference type="ARBA" id="ARBA00022448"/>
    </source>
</evidence>
<evidence type="ECO:0000256" key="3">
    <source>
        <dbReference type="ARBA" id="ARBA00022475"/>
    </source>
</evidence>
<accession>A0ABZ3HCY2</accession>
<evidence type="ECO:0000256" key="5">
    <source>
        <dbReference type="ARBA" id="ARBA00022692"/>
    </source>
</evidence>
<dbReference type="InterPro" id="IPR055348">
    <property type="entry name" value="DctQ"/>
</dbReference>
<dbReference type="Proteomes" id="UP001447842">
    <property type="component" value="Chromosome"/>
</dbReference>
<organism evidence="11 12">
    <name type="scientific">Sulfurimonas diazotrophicus</name>
    <dbReference type="NCBI Taxonomy" id="3131939"/>
    <lineage>
        <taxon>Bacteria</taxon>
        <taxon>Pseudomonadati</taxon>
        <taxon>Campylobacterota</taxon>
        <taxon>Epsilonproteobacteria</taxon>
        <taxon>Campylobacterales</taxon>
        <taxon>Sulfurimonadaceae</taxon>
        <taxon>Sulfurimonas</taxon>
    </lineage>
</organism>
<keyword evidence="5 9" id="KW-0812">Transmembrane</keyword>
<dbReference type="PANTHER" id="PTHR35011">
    <property type="entry name" value="2,3-DIKETO-L-GULONATE TRAP TRANSPORTER SMALL PERMEASE PROTEIN YIAM"/>
    <property type="match status" value="1"/>
</dbReference>
<dbReference type="Pfam" id="PF04290">
    <property type="entry name" value="DctQ"/>
    <property type="match status" value="1"/>
</dbReference>
<evidence type="ECO:0000313" key="11">
    <source>
        <dbReference type="EMBL" id="XAU15928.1"/>
    </source>
</evidence>